<dbReference type="Proteomes" id="UP000192674">
    <property type="component" value="Unassembled WGS sequence"/>
</dbReference>
<feature type="chain" id="PRO_5012825422" evidence="1">
    <location>
        <begin position="28"/>
        <end position="272"/>
    </location>
</feature>
<proteinExistence type="predicted"/>
<keyword evidence="1" id="KW-0732">Signal</keyword>
<dbReference type="AlphaFoldDB" id="A0A1Y5Y468"/>
<organism evidence="2 3">
    <name type="scientific">Kibdelosporangium aridum</name>
    <dbReference type="NCBI Taxonomy" id="2030"/>
    <lineage>
        <taxon>Bacteria</taxon>
        <taxon>Bacillati</taxon>
        <taxon>Actinomycetota</taxon>
        <taxon>Actinomycetes</taxon>
        <taxon>Pseudonocardiales</taxon>
        <taxon>Pseudonocardiaceae</taxon>
        <taxon>Kibdelosporangium</taxon>
    </lineage>
</organism>
<dbReference type="Gene3D" id="2.120.10.30">
    <property type="entry name" value="TolB, C-terminal domain"/>
    <property type="match status" value="1"/>
</dbReference>
<reference evidence="2 3" key="1">
    <citation type="submission" date="2017-04" db="EMBL/GenBank/DDBJ databases">
        <authorList>
            <person name="Afonso C.L."/>
            <person name="Miller P.J."/>
            <person name="Scott M.A."/>
            <person name="Spackman E."/>
            <person name="Goraichik I."/>
            <person name="Dimitrov K.M."/>
            <person name="Suarez D.L."/>
            <person name="Swayne D.E."/>
        </authorList>
    </citation>
    <scope>NUCLEOTIDE SEQUENCE [LARGE SCALE GENOMIC DNA]</scope>
    <source>
        <strain evidence="2 3">DSM 43828</strain>
    </source>
</reference>
<sequence>MRFLARCAIAVSFATALSVTATIPVSAASVFACPSATCASVATDVSSAIGGIVGDGAGVAYVSSSDGILSKVDIRSGAKTVLARGLGNLRGVAYDLTGVYVADFAGRVIRVDPISGASQVVASGLGALQGIVRYRDLTYVVGGNQLWEIGTTTRLVSRTIGMGMDVDVSGTTAYVADLSGSVWQVDLTTGVTSQVVSGFYEPTHIGVLNDGTVYFLEAASILHRIDPVAKKETPVGQLAGLHPMDFTLDRSGTALLTDWRDNGRIWQLTVRA</sequence>
<dbReference type="SUPFAM" id="SSF63825">
    <property type="entry name" value="YWTD domain"/>
    <property type="match status" value="1"/>
</dbReference>
<dbReference type="EMBL" id="FWXV01000011">
    <property type="protein sequence ID" value="SMD25490.1"/>
    <property type="molecule type" value="Genomic_DNA"/>
</dbReference>
<evidence type="ECO:0000256" key="1">
    <source>
        <dbReference type="SAM" id="SignalP"/>
    </source>
</evidence>
<name>A0A1Y5Y468_KIBAR</name>
<gene>
    <name evidence="2" type="ORF">SAMN05661093_09176</name>
</gene>
<protein>
    <submittedName>
        <fullName evidence="2">Uncharacterized protein</fullName>
    </submittedName>
</protein>
<evidence type="ECO:0000313" key="2">
    <source>
        <dbReference type="EMBL" id="SMD25490.1"/>
    </source>
</evidence>
<dbReference type="PROSITE" id="PS51257">
    <property type="entry name" value="PROKAR_LIPOPROTEIN"/>
    <property type="match status" value="1"/>
</dbReference>
<feature type="signal peptide" evidence="1">
    <location>
        <begin position="1"/>
        <end position="27"/>
    </location>
</feature>
<dbReference type="InterPro" id="IPR011042">
    <property type="entry name" value="6-blade_b-propeller_TolB-like"/>
</dbReference>
<accession>A0A1Y5Y468</accession>
<keyword evidence="3" id="KW-1185">Reference proteome</keyword>
<evidence type="ECO:0000313" key="3">
    <source>
        <dbReference type="Proteomes" id="UP000192674"/>
    </source>
</evidence>